<dbReference type="Proteomes" id="UP001153076">
    <property type="component" value="Unassembled WGS sequence"/>
</dbReference>
<evidence type="ECO:0000313" key="2">
    <source>
        <dbReference type="Proteomes" id="UP001153076"/>
    </source>
</evidence>
<organism evidence="1 2">
    <name type="scientific">Carnegiea gigantea</name>
    <dbReference type="NCBI Taxonomy" id="171969"/>
    <lineage>
        <taxon>Eukaryota</taxon>
        <taxon>Viridiplantae</taxon>
        <taxon>Streptophyta</taxon>
        <taxon>Embryophyta</taxon>
        <taxon>Tracheophyta</taxon>
        <taxon>Spermatophyta</taxon>
        <taxon>Magnoliopsida</taxon>
        <taxon>eudicotyledons</taxon>
        <taxon>Gunneridae</taxon>
        <taxon>Pentapetalae</taxon>
        <taxon>Caryophyllales</taxon>
        <taxon>Cactineae</taxon>
        <taxon>Cactaceae</taxon>
        <taxon>Cactoideae</taxon>
        <taxon>Echinocereeae</taxon>
        <taxon>Carnegiea</taxon>
    </lineage>
</organism>
<dbReference type="PANTHER" id="PTHR34835:SF90">
    <property type="entry name" value="AMINOTRANSFERASE-LIKE PLANT MOBILE DOMAIN-CONTAINING PROTEIN"/>
    <property type="match status" value="1"/>
</dbReference>
<sequence>MNNKRKEAIREISFGGFLYLQVDMNPGKLKLQMRVTEHDVHMMLGLPKGSLEVVEPKNESNASIAFARLLNHWKHDAELIDGGKDFRRNFVTFLVSTCLRGSQKQQVNYPIQYVLVDLSKLCYLDRVVFKLRSVPCHFPTLRGWTNVEIKSRVGQELVTGFGRGFLHNSVTPPKS</sequence>
<dbReference type="PANTHER" id="PTHR34835">
    <property type="entry name" value="OS07G0283600 PROTEIN-RELATED"/>
    <property type="match status" value="1"/>
</dbReference>
<name>A0A9Q1QFW5_9CARY</name>
<reference evidence="1" key="1">
    <citation type="submission" date="2022-04" db="EMBL/GenBank/DDBJ databases">
        <title>Carnegiea gigantea Genome sequencing and assembly v2.</title>
        <authorList>
            <person name="Copetti D."/>
            <person name="Sanderson M.J."/>
            <person name="Burquez A."/>
            <person name="Wojciechowski M.F."/>
        </authorList>
    </citation>
    <scope>NUCLEOTIDE SEQUENCE</scope>
    <source>
        <strain evidence="1">SGP5-SGP5p</strain>
        <tissue evidence="1">Aerial part</tissue>
    </source>
</reference>
<comment type="caution">
    <text evidence="1">The sequence shown here is derived from an EMBL/GenBank/DDBJ whole genome shotgun (WGS) entry which is preliminary data.</text>
</comment>
<proteinExistence type="predicted"/>
<dbReference type="EMBL" id="JAKOGI010000234">
    <property type="protein sequence ID" value="KAJ8439005.1"/>
    <property type="molecule type" value="Genomic_DNA"/>
</dbReference>
<dbReference type="AlphaFoldDB" id="A0A9Q1QFW5"/>
<protein>
    <submittedName>
        <fullName evidence="1">Uncharacterized protein</fullName>
    </submittedName>
</protein>
<accession>A0A9Q1QFW5</accession>
<gene>
    <name evidence="1" type="ORF">Cgig2_013001</name>
</gene>
<keyword evidence="2" id="KW-1185">Reference proteome</keyword>
<evidence type="ECO:0000313" key="1">
    <source>
        <dbReference type="EMBL" id="KAJ8439005.1"/>
    </source>
</evidence>